<dbReference type="RefSeq" id="WP_138327338.1">
    <property type="nucleotide sequence ID" value="NZ_VCDI01000007.1"/>
</dbReference>
<evidence type="ECO:0000313" key="1">
    <source>
        <dbReference type="EMBL" id="TLU71301.1"/>
    </source>
</evidence>
<accession>A0A5R9J6P8</accession>
<dbReference type="AlphaFoldDB" id="A0A5R9J6P8"/>
<dbReference type="PANTHER" id="PTHR38605">
    <property type="entry name" value="ATPASE-RELATED"/>
    <property type="match status" value="1"/>
</dbReference>
<proteinExistence type="predicted"/>
<evidence type="ECO:0000313" key="2">
    <source>
        <dbReference type="Proteomes" id="UP000305654"/>
    </source>
</evidence>
<gene>
    <name evidence="1" type="ORF">FE263_17550</name>
</gene>
<dbReference type="OrthoDB" id="9777645at2"/>
<dbReference type="PIRSF" id="PIRSF019381">
    <property type="entry name" value="YcjX"/>
    <property type="match status" value="1"/>
</dbReference>
<organism evidence="1 2">
    <name type="scientific">Lichenicoccus roseus</name>
    <dbReference type="NCBI Taxonomy" id="2683649"/>
    <lineage>
        <taxon>Bacteria</taxon>
        <taxon>Pseudomonadati</taxon>
        <taxon>Pseudomonadota</taxon>
        <taxon>Alphaproteobacteria</taxon>
        <taxon>Acetobacterales</taxon>
        <taxon>Acetobacteraceae</taxon>
        <taxon>Lichenicoccus</taxon>
    </lineage>
</organism>
<dbReference type="Pfam" id="PF04317">
    <property type="entry name" value="DUF463"/>
    <property type="match status" value="1"/>
</dbReference>
<sequence length="462" mass="49952">MPNWALPNWETMSRSARWLHPLDYVRPRVVRVGVTGLARAGKTVLLTALAATLLAPDALASGALGGRIRRVRIAPSGAGPLPRFDHVRHLAALAADAPHWPGRTNQVSLLALDLELGAPPLPPRQVRLELLDYPGEWLLDLPLLGQSFAEFSRATFARLEQPQLAPLARDFLAFASGLPARAAADDTLAEAGHGLYRTLLRRLRDEAGMSLLQPGRFLMPAPGATPPWEIFFPFRGGGGLASLLERRYDAYVQAVREALVSPLFGDMDRLIVLADLLGALHAGPVAFADAQAALSAAAEALRWRGSWLEQAGSAMTALARLQMPPRVVRRVAFAASKADHVAERQRGNLAQLVRSIAALPARGNDGHSAGFAIASVRCTEDIVWALDGHPVSAVRGRILGERQMTRSYPGEVPDRAPDAAFWAHPFLTLPEFEPMRLPGQGRLGVPNIGLEALLAWLLEDLL</sequence>
<dbReference type="InterPro" id="IPR007413">
    <property type="entry name" value="YcjX-like"/>
</dbReference>
<reference evidence="1 2" key="1">
    <citation type="submission" date="2019-05" db="EMBL/GenBank/DDBJ databases">
        <authorList>
            <person name="Pankratov T."/>
            <person name="Grouzdev D."/>
        </authorList>
    </citation>
    <scope>NUCLEOTIDE SEQUENCE [LARGE SCALE GENOMIC DNA]</scope>
    <source>
        <strain evidence="1 2">KEBCLARHB70R</strain>
    </source>
</reference>
<dbReference type="PANTHER" id="PTHR38605:SF1">
    <property type="entry name" value="ATPASE"/>
    <property type="match status" value="1"/>
</dbReference>
<name>A0A5R9J6P8_9PROT</name>
<dbReference type="EMBL" id="VCDI01000007">
    <property type="protein sequence ID" value="TLU71301.1"/>
    <property type="molecule type" value="Genomic_DNA"/>
</dbReference>
<comment type="caution">
    <text evidence="1">The sequence shown here is derived from an EMBL/GenBank/DDBJ whole genome shotgun (WGS) entry which is preliminary data.</text>
</comment>
<protein>
    <submittedName>
        <fullName evidence="1">YcjX family protein</fullName>
    </submittedName>
</protein>
<dbReference type="Proteomes" id="UP000305654">
    <property type="component" value="Unassembled WGS sequence"/>
</dbReference>
<keyword evidence="2" id="KW-1185">Reference proteome</keyword>